<evidence type="ECO:0000313" key="2">
    <source>
        <dbReference type="EMBL" id="VFJ53352.1"/>
    </source>
</evidence>
<dbReference type="EMBL" id="CAADEY010000039">
    <property type="protein sequence ID" value="VFJ53352.1"/>
    <property type="molecule type" value="Genomic_DNA"/>
</dbReference>
<dbReference type="InterPro" id="IPR002716">
    <property type="entry name" value="PIN_dom"/>
</dbReference>
<accession>A0A450SIW6</accession>
<dbReference type="InterPro" id="IPR029060">
    <property type="entry name" value="PIN-like_dom_sf"/>
</dbReference>
<evidence type="ECO:0000259" key="1">
    <source>
        <dbReference type="Pfam" id="PF01850"/>
    </source>
</evidence>
<proteinExistence type="predicted"/>
<protein>
    <submittedName>
        <fullName evidence="2">Predicted nucleic acid-binding protein, contains PIN domain</fullName>
    </submittedName>
</protein>
<dbReference type="AlphaFoldDB" id="A0A450SIW6"/>
<gene>
    <name evidence="2" type="ORF">BECKDK2373C_GA0170839_103922</name>
</gene>
<reference evidence="2" key="1">
    <citation type="submission" date="2019-02" db="EMBL/GenBank/DDBJ databases">
        <authorList>
            <person name="Gruber-Vodicka R. H."/>
            <person name="Seah K. B. B."/>
        </authorList>
    </citation>
    <scope>NUCLEOTIDE SEQUENCE</scope>
    <source>
        <strain evidence="2">BECK_DK161</strain>
    </source>
</reference>
<dbReference type="SUPFAM" id="SSF88723">
    <property type="entry name" value="PIN domain-like"/>
    <property type="match status" value="1"/>
</dbReference>
<dbReference type="Gene3D" id="3.40.50.1010">
    <property type="entry name" value="5'-nuclease"/>
    <property type="match status" value="1"/>
</dbReference>
<dbReference type="Pfam" id="PF01850">
    <property type="entry name" value="PIN"/>
    <property type="match status" value="1"/>
</dbReference>
<sequence>MNYLLDSNTLSDFYDRESGGHEAIFCQLSVLPDDARVLMSVLSLYEFEYGYANADDALRPSIRAKITEAGEDFEVLPLSREGAGVFGEIKQSLRKRRGISGENIKKHNIDVMFAAEALAHRCIPVSADRVFRDIREFRPELMLENWL</sequence>
<feature type="domain" description="PIN" evidence="1">
    <location>
        <begin position="3"/>
        <end position="135"/>
    </location>
</feature>
<organism evidence="2">
    <name type="scientific">Candidatus Kentrum sp. DK</name>
    <dbReference type="NCBI Taxonomy" id="2126562"/>
    <lineage>
        <taxon>Bacteria</taxon>
        <taxon>Pseudomonadati</taxon>
        <taxon>Pseudomonadota</taxon>
        <taxon>Gammaproteobacteria</taxon>
        <taxon>Candidatus Kentrum</taxon>
    </lineage>
</organism>
<name>A0A450SIW6_9GAMM</name>